<feature type="modified residue" description="4-aspartylphosphate" evidence="5">
    <location>
        <position position="72"/>
    </location>
</feature>
<evidence type="ECO:0000313" key="9">
    <source>
        <dbReference type="Proteomes" id="UP000051036"/>
    </source>
</evidence>
<dbReference type="Pfam" id="PF04397">
    <property type="entry name" value="LytTR"/>
    <property type="match status" value="1"/>
</dbReference>
<evidence type="ECO:0000313" key="8">
    <source>
        <dbReference type="EMBL" id="KRL88874.1"/>
    </source>
</evidence>
<sequence>MNRKKLGMKYPVFICDDDPEQIELISKTLWTAEYILSDVEKVEFDVNSATNYGDALEYLKQNKNDGGIYFLDVELGKKADKDNGFDLAEAIKKQDKRSQIVFVTSHADLAFIAFERRLGSIDYIIKSSDVDVFKRRVVETIEVALHQLKNMNYIKKTTFTFKIGRQIFNEDMNNVIFIETTDVLHKLDLVKTNGLGQLIGTINQYDEENPLLVKISQSCLVNPENIESIDLKNRMVSFVNGDRKVYSRSNVKKMKQLMQKYNYTVRSLKVDED</sequence>
<reference evidence="8 9" key="1">
    <citation type="journal article" date="2015" name="Genome Announc.">
        <title>Expanding the biotechnology potential of lactobacilli through comparative genomics of 213 strains and associated genera.</title>
        <authorList>
            <person name="Sun Z."/>
            <person name="Harris H.M."/>
            <person name="McCann A."/>
            <person name="Guo C."/>
            <person name="Argimon S."/>
            <person name="Zhang W."/>
            <person name="Yang X."/>
            <person name="Jeffery I.B."/>
            <person name="Cooney J.C."/>
            <person name="Kagawa T.F."/>
            <person name="Liu W."/>
            <person name="Song Y."/>
            <person name="Salvetti E."/>
            <person name="Wrobel A."/>
            <person name="Rasinkangas P."/>
            <person name="Parkhill J."/>
            <person name="Rea M.C."/>
            <person name="O'Sullivan O."/>
            <person name="Ritari J."/>
            <person name="Douillard F.P."/>
            <person name="Paul Ross R."/>
            <person name="Yang R."/>
            <person name="Briner A.E."/>
            <person name="Felis G.E."/>
            <person name="de Vos W.M."/>
            <person name="Barrangou R."/>
            <person name="Klaenhammer T.R."/>
            <person name="Caufield P.W."/>
            <person name="Cui Y."/>
            <person name="Zhang H."/>
            <person name="O'Toole P.W."/>
        </authorList>
    </citation>
    <scope>NUCLEOTIDE SEQUENCE [LARGE SCALE GENOMIC DNA]</scope>
    <source>
        <strain evidence="8 9">DSM 16043</strain>
    </source>
</reference>
<dbReference type="SUPFAM" id="SSF52172">
    <property type="entry name" value="CheY-like"/>
    <property type="match status" value="1"/>
</dbReference>
<comment type="function">
    <text evidence="4">Required for high-level post-exponential phase expression of a series of secreted proteins.</text>
</comment>
<keyword evidence="1" id="KW-0963">Cytoplasm</keyword>
<dbReference type="AlphaFoldDB" id="A0A0R1UCL6"/>
<feature type="domain" description="Response regulatory" evidence="6">
    <location>
        <begin position="11"/>
        <end position="141"/>
    </location>
</feature>
<evidence type="ECO:0000256" key="2">
    <source>
        <dbReference type="ARBA" id="ARBA00023012"/>
    </source>
</evidence>
<dbReference type="Proteomes" id="UP000051036">
    <property type="component" value="Unassembled WGS sequence"/>
</dbReference>
<evidence type="ECO:0000259" key="6">
    <source>
        <dbReference type="PROSITE" id="PS50110"/>
    </source>
</evidence>
<evidence type="ECO:0000256" key="1">
    <source>
        <dbReference type="ARBA" id="ARBA00022490"/>
    </source>
</evidence>
<dbReference type="STRING" id="1423763.FC46_GL001234"/>
<keyword evidence="2" id="KW-0902">Two-component regulatory system</keyword>
<organism evidence="8 9">
    <name type="scientific">Lactobacillus kalixensis DSM 16043</name>
    <dbReference type="NCBI Taxonomy" id="1423763"/>
    <lineage>
        <taxon>Bacteria</taxon>
        <taxon>Bacillati</taxon>
        <taxon>Bacillota</taxon>
        <taxon>Bacilli</taxon>
        <taxon>Lactobacillales</taxon>
        <taxon>Lactobacillaceae</taxon>
        <taxon>Lactobacillus</taxon>
    </lineage>
</organism>
<dbReference type="GO" id="GO:0003677">
    <property type="term" value="F:DNA binding"/>
    <property type="evidence" value="ECO:0007669"/>
    <property type="project" value="InterPro"/>
</dbReference>
<dbReference type="PANTHER" id="PTHR37299">
    <property type="entry name" value="TRANSCRIPTIONAL REGULATOR-RELATED"/>
    <property type="match status" value="1"/>
</dbReference>
<dbReference type="Gene3D" id="3.40.50.2300">
    <property type="match status" value="1"/>
</dbReference>
<evidence type="ECO:0000256" key="5">
    <source>
        <dbReference type="PROSITE-ProRule" id="PRU00169"/>
    </source>
</evidence>
<gene>
    <name evidence="8" type="ORF">FC46_GL001234</name>
</gene>
<dbReference type="PATRIC" id="fig|1423763.3.peg.1251"/>
<keyword evidence="5" id="KW-0597">Phosphoprotein</keyword>
<keyword evidence="3" id="KW-0010">Activator</keyword>
<evidence type="ECO:0000256" key="4">
    <source>
        <dbReference type="ARBA" id="ARBA00037164"/>
    </source>
</evidence>
<dbReference type="GO" id="GO:0000156">
    <property type="term" value="F:phosphorelay response regulator activity"/>
    <property type="evidence" value="ECO:0007669"/>
    <property type="project" value="InterPro"/>
</dbReference>
<proteinExistence type="predicted"/>
<evidence type="ECO:0000256" key="3">
    <source>
        <dbReference type="ARBA" id="ARBA00023159"/>
    </source>
</evidence>
<comment type="caution">
    <text evidence="8">The sequence shown here is derived from an EMBL/GenBank/DDBJ whole genome shotgun (WGS) entry which is preliminary data.</text>
</comment>
<dbReference type="InterPro" id="IPR001789">
    <property type="entry name" value="Sig_transdc_resp-reg_receiver"/>
</dbReference>
<dbReference type="SMART" id="SM00850">
    <property type="entry name" value="LytTR"/>
    <property type="match status" value="1"/>
</dbReference>
<name>A0A0R1UCL6_9LACO</name>
<dbReference type="Pfam" id="PF00072">
    <property type="entry name" value="Response_reg"/>
    <property type="match status" value="1"/>
</dbReference>
<protein>
    <submittedName>
        <fullName evidence="8">AbpR response regulator</fullName>
    </submittedName>
</protein>
<feature type="domain" description="HTH LytTR-type" evidence="7">
    <location>
        <begin position="159"/>
        <end position="260"/>
    </location>
</feature>
<dbReference type="InterPro" id="IPR007492">
    <property type="entry name" value="LytTR_DNA-bd_dom"/>
</dbReference>
<dbReference type="PANTHER" id="PTHR37299:SF3">
    <property type="entry name" value="STAGE 0 SPORULATION PROTEIN A HOMOLOG"/>
    <property type="match status" value="1"/>
</dbReference>
<dbReference type="InterPro" id="IPR046947">
    <property type="entry name" value="LytR-like"/>
</dbReference>
<dbReference type="Gene3D" id="2.40.50.1020">
    <property type="entry name" value="LytTr DNA-binding domain"/>
    <property type="match status" value="1"/>
</dbReference>
<dbReference type="SMART" id="SM00448">
    <property type="entry name" value="REC"/>
    <property type="match status" value="1"/>
</dbReference>
<dbReference type="PROSITE" id="PS50110">
    <property type="entry name" value="RESPONSE_REGULATORY"/>
    <property type="match status" value="1"/>
</dbReference>
<evidence type="ECO:0000259" key="7">
    <source>
        <dbReference type="PROSITE" id="PS50930"/>
    </source>
</evidence>
<keyword evidence="9" id="KW-1185">Reference proteome</keyword>
<dbReference type="InterPro" id="IPR011006">
    <property type="entry name" value="CheY-like_superfamily"/>
</dbReference>
<accession>A0A0R1UCL6</accession>
<dbReference type="EMBL" id="AZFM01000036">
    <property type="protein sequence ID" value="KRL88874.1"/>
    <property type="molecule type" value="Genomic_DNA"/>
</dbReference>
<dbReference type="PROSITE" id="PS50930">
    <property type="entry name" value="HTH_LYTTR"/>
    <property type="match status" value="1"/>
</dbReference>